<evidence type="ECO:0000313" key="2">
    <source>
        <dbReference type="Proteomes" id="UP001559025"/>
    </source>
</evidence>
<sequence>MAVKSAKVRAHSATAASCTVTNDRDKVIEAVFSPKADGFTPLEIQAAALAACIAASIRIAARAMDVGQLGEIDVEVEAIKAEDEPSRLGRFEASVTFSDPLDTDVQDRLIHAAEDICTISNTLRAGDTVVAGRRA</sequence>
<dbReference type="InterPro" id="IPR015946">
    <property type="entry name" value="KH_dom-like_a/b"/>
</dbReference>
<dbReference type="Pfam" id="PF02566">
    <property type="entry name" value="OsmC"/>
    <property type="match status" value="1"/>
</dbReference>
<comment type="caution">
    <text evidence="1">The sequence shown here is derived from an EMBL/GenBank/DDBJ whole genome shotgun (WGS) entry which is preliminary data.</text>
</comment>
<dbReference type="Proteomes" id="UP001559025">
    <property type="component" value="Unassembled WGS sequence"/>
</dbReference>
<keyword evidence="2" id="KW-1185">Reference proteome</keyword>
<evidence type="ECO:0000313" key="1">
    <source>
        <dbReference type="EMBL" id="MEX4005728.1"/>
    </source>
</evidence>
<dbReference type="RefSeq" id="WP_368801178.1">
    <property type="nucleotide sequence ID" value="NZ_JAZHFV010000001.1"/>
</dbReference>
<gene>
    <name evidence="1" type="ORF">V1479_00345</name>
</gene>
<dbReference type="SUPFAM" id="SSF82784">
    <property type="entry name" value="OsmC-like"/>
    <property type="match status" value="1"/>
</dbReference>
<dbReference type="EMBL" id="JAZHFV010000001">
    <property type="protein sequence ID" value="MEX4005728.1"/>
    <property type="molecule type" value="Genomic_DNA"/>
</dbReference>
<dbReference type="InterPro" id="IPR003718">
    <property type="entry name" value="OsmC/Ohr_fam"/>
</dbReference>
<accession>A0ABV3WNC3</accession>
<name>A0ABV3WNC3_9HYPH</name>
<organism evidence="1 2">
    <name type="scientific">Neoaquamicrobium sediminum</name>
    <dbReference type="NCBI Taxonomy" id="1849104"/>
    <lineage>
        <taxon>Bacteria</taxon>
        <taxon>Pseudomonadati</taxon>
        <taxon>Pseudomonadota</taxon>
        <taxon>Alphaproteobacteria</taxon>
        <taxon>Hyphomicrobiales</taxon>
        <taxon>Phyllobacteriaceae</taxon>
        <taxon>Neoaquamicrobium</taxon>
    </lineage>
</organism>
<dbReference type="Gene3D" id="3.30.300.20">
    <property type="match status" value="1"/>
</dbReference>
<reference evidence="1 2" key="1">
    <citation type="submission" date="2024-01" db="EMBL/GenBank/DDBJ databases">
        <title>New evidence supports the origin of RcGTA from prophage.</title>
        <authorList>
            <person name="Xu Y."/>
            <person name="Liu B."/>
            <person name="Chen F."/>
        </authorList>
    </citation>
    <scope>NUCLEOTIDE SEQUENCE [LARGE SCALE GENOMIC DNA]</scope>
    <source>
        <strain evidence="1 2">CBW1107-2</strain>
    </source>
</reference>
<dbReference type="InterPro" id="IPR036102">
    <property type="entry name" value="OsmC/Ohrsf"/>
</dbReference>
<proteinExistence type="predicted"/>
<protein>
    <submittedName>
        <fullName evidence="1">OsmC family protein</fullName>
    </submittedName>
</protein>